<proteinExistence type="predicted"/>
<evidence type="ECO:0000313" key="1">
    <source>
        <dbReference type="EMBL" id="KAF2263784.1"/>
    </source>
</evidence>
<protein>
    <submittedName>
        <fullName evidence="1">Uncharacterized protein</fullName>
    </submittedName>
</protein>
<dbReference type="Gene3D" id="3.30.428.70">
    <property type="match status" value="1"/>
</dbReference>
<evidence type="ECO:0000313" key="2">
    <source>
        <dbReference type="Proteomes" id="UP000800093"/>
    </source>
</evidence>
<dbReference type="AlphaFoldDB" id="A0A9P4K6L7"/>
<gene>
    <name evidence="1" type="ORF">CC78DRAFT_267118</name>
</gene>
<dbReference type="InterPro" id="IPR009163">
    <property type="entry name" value="Ap4A_phos1/2"/>
</dbReference>
<dbReference type="OrthoDB" id="10267950at2759"/>
<accession>A0A9P4K6L7</accession>
<name>A0A9P4K6L7_9PLEO</name>
<organism evidence="1 2">
    <name type="scientific">Lojkania enalia</name>
    <dbReference type="NCBI Taxonomy" id="147567"/>
    <lineage>
        <taxon>Eukaryota</taxon>
        <taxon>Fungi</taxon>
        <taxon>Dikarya</taxon>
        <taxon>Ascomycota</taxon>
        <taxon>Pezizomycotina</taxon>
        <taxon>Dothideomycetes</taxon>
        <taxon>Pleosporomycetidae</taxon>
        <taxon>Pleosporales</taxon>
        <taxon>Pleosporales incertae sedis</taxon>
        <taxon>Lojkania</taxon>
    </lineage>
</organism>
<dbReference type="GO" id="GO:0003877">
    <property type="term" value="F:ATP:ADP adenylyltransferase activity"/>
    <property type="evidence" value="ECO:0007669"/>
    <property type="project" value="InterPro"/>
</dbReference>
<dbReference type="GO" id="GO:0005524">
    <property type="term" value="F:ATP binding"/>
    <property type="evidence" value="ECO:0007669"/>
    <property type="project" value="InterPro"/>
</dbReference>
<dbReference type="Proteomes" id="UP000800093">
    <property type="component" value="Unassembled WGS sequence"/>
</dbReference>
<dbReference type="GO" id="GO:0009117">
    <property type="term" value="P:nucleotide metabolic process"/>
    <property type="evidence" value="ECO:0007669"/>
    <property type="project" value="InterPro"/>
</dbReference>
<dbReference type="InterPro" id="IPR043171">
    <property type="entry name" value="Ap4A_phos1/2-like"/>
</dbReference>
<keyword evidence="2" id="KW-1185">Reference proteome</keyword>
<dbReference type="EMBL" id="ML986622">
    <property type="protein sequence ID" value="KAF2263784.1"/>
    <property type="molecule type" value="Genomic_DNA"/>
</dbReference>
<comment type="caution">
    <text evidence="1">The sequence shown here is derived from an EMBL/GenBank/DDBJ whole genome shotgun (WGS) entry which is preliminary data.</text>
</comment>
<dbReference type="PANTHER" id="PTHR38420:SF1">
    <property type="entry name" value="PUTATIVE (AFU_ORTHOLOGUE AFUA_5G14690)-RELATED"/>
    <property type="match status" value="1"/>
</dbReference>
<dbReference type="PANTHER" id="PTHR38420">
    <property type="entry name" value="AP-4-A PHOSPHORYLASE II"/>
    <property type="match status" value="1"/>
</dbReference>
<reference evidence="2" key="1">
    <citation type="journal article" date="2020" name="Stud. Mycol.">
        <title>101 Dothideomycetes genomes: A test case for predicting lifestyles and emergence of pathogens.</title>
        <authorList>
            <person name="Haridas S."/>
            <person name="Albert R."/>
            <person name="Binder M."/>
            <person name="Bloem J."/>
            <person name="LaButti K."/>
            <person name="Salamov A."/>
            <person name="Andreopoulos B."/>
            <person name="Baker S."/>
            <person name="Barry K."/>
            <person name="Bills G."/>
            <person name="Bluhm B."/>
            <person name="Cannon C."/>
            <person name="Castanera R."/>
            <person name="Culley D."/>
            <person name="Daum C."/>
            <person name="Ezra D."/>
            <person name="Gonzalez J."/>
            <person name="Henrissat B."/>
            <person name="Kuo A."/>
            <person name="Liang C."/>
            <person name="Lipzen A."/>
            <person name="Lutzoni F."/>
            <person name="Magnuson J."/>
            <person name="Mondo S."/>
            <person name="Nolan M."/>
            <person name="Ohm R."/>
            <person name="Pangilinan J."/>
            <person name="Park H.-J."/>
            <person name="Ramirez L."/>
            <person name="Alfaro M."/>
            <person name="Sun H."/>
            <person name="Tritt A."/>
            <person name="Yoshinaga Y."/>
            <person name="Zwiers L.-H."/>
            <person name="Turgeon B."/>
            <person name="Goodwin S."/>
            <person name="Spatafora J."/>
            <person name="Crous P."/>
            <person name="Grigoriev I."/>
        </authorList>
    </citation>
    <scope>NUCLEOTIDE SEQUENCE [LARGE SCALE GENOMIC DNA]</scope>
    <source>
        <strain evidence="2">CBS 304.66</strain>
    </source>
</reference>
<sequence length="165" mass="18570">MADLSEQKIISTFDQLVAEGVIIYGPNEKIEIDCDGYPLEFRICPSLLRKPFLPGALLDSSFNRSRKFGPGSDLYLPHPSLLITTLNNTHSLALNLFCVDRPQYICVTVDSYMRQDEVLNVDDFYAALEMLNSLQDVVEDPISVLLSPFHEGLWQDGWGRDSEGV</sequence>